<proteinExistence type="predicted"/>
<keyword evidence="1" id="KW-0863">Zinc-finger</keyword>
<dbReference type="PROSITE" id="PS50158">
    <property type="entry name" value="ZF_CCHC"/>
    <property type="match status" value="1"/>
</dbReference>
<protein>
    <recommendedName>
        <fullName evidence="3">CCHC-type domain-containing protein</fullName>
    </recommendedName>
</protein>
<name>A0ABQ7WC55_SOLTU</name>
<evidence type="ECO:0000256" key="1">
    <source>
        <dbReference type="PROSITE-ProRule" id="PRU00047"/>
    </source>
</evidence>
<dbReference type="Proteomes" id="UP000826656">
    <property type="component" value="Unassembled WGS sequence"/>
</dbReference>
<evidence type="ECO:0000259" key="3">
    <source>
        <dbReference type="PROSITE" id="PS50158"/>
    </source>
</evidence>
<comment type="caution">
    <text evidence="4">The sequence shown here is derived from an EMBL/GenBank/DDBJ whole genome shotgun (WGS) entry which is preliminary data.</text>
</comment>
<dbReference type="InterPro" id="IPR036875">
    <property type="entry name" value="Znf_CCHC_sf"/>
</dbReference>
<accession>A0ABQ7WC55</accession>
<feature type="compositionally biased region" description="Polar residues" evidence="2">
    <location>
        <begin position="1"/>
        <end position="18"/>
    </location>
</feature>
<dbReference type="EMBL" id="JAIVGD010000002">
    <property type="protein sequence ID" value="KAH0778324.1"/>
    <property type="molecule type" value="Genomic_DNA"/>
</dbReference>
<keyword evidence="1" id="KW-0479">Metal-binding</keyword>
<keyword evidence="1" id="KW-0862">Zinc</keyword>
<sequence length="168" mass="19127">MMNHNSTSDEQTLKASTFNSSNSRGKGRGRGYRGSRDGGSKDGNVNFRTNDDYDKSRGRYFDKSNVECYRCHKFGHYRSECCTRLPNEKEEKSNFVENKEGETLLMPVHAENEPEGQVIWYVDTDCSNHMTGNDGIEKSLMVVAFLIWSLELWRLEDPSKGEYGDGAS</sequence>
<evidence type="ECO:0000313" key="5">
    <source>
        <dbReference type="Proteomes" id="UP000826656"/>
    </source>
</evidence>
<keyword evidence="5" id="KW-1185">Reference proteome</keyword>
<dbReference type="InterPro" id="IPR001878">
    <property type="entry name" value="Znf_CCHC"/>
</dbReference>
<evidence type="ECO:0000256" key="2">
    <source>
        <dbReference type="SAM" id="MobiDB-lite"/>
    </source>
</evidence>
<dbReference type="SUPFAM" id="SSF57756">
    <property type="entry name" value="Retrovirus zinc finger-like domains"/>
    <property type="match status" value="1"/>
</dbReference>
<feature type="domain" description="CCHC-type" evidence="3">
    <location>
        <begin position="68"/>
        <end position="81"/>
    </location>
</feature>
<gene>
    <name evidence="4" type="ORF">KY290_004751</name>
</gene>
<organism evidence="4 5">
    <name type="scientific">Solanum tuberosum</name>
    <name type="common">Potato</name>
    <dbReference type="NCBI Taxonomy" id="4113"/>
    <lineage>
        <taxon>Eukaryota</taxon>
        <taxon>Viridiplantae</taxon>
        <taxon>Streptophyta</taxon>
        <taxon>Embryophyta</taxon>
        <taxon>Tracheophyta</taxon>
        <taxon>Spermatophyta</taxon>
        <taxon>Magnoliopsida</taxon>
        <taxon>eudicotyledons</taxon>
        <taxon>Gunneridae</taxon>
        <taxon>Pentapetalae</taxon>
        <taxon>asterids</taxon>
        <taxon>lamiids</taxon>
        <taxon>Solanales</taxon>
        <taxon>Solanaceae</taxon>
        <taxon>Solanoideae</taxon>
        <taxon>Solaneae</taxon>
        <taxon>Solanum</taxon>
    </lineage>
</organism>
<evidence type="ECO:0000313" key="4">
    <source>
        <dbReference type="EMBL" id="KAH0778324.1"/>
    </source>
</evidence>
<reference evidence="4 5" key="1">
    <citation type="journal article" date="2021" name="bioRxiv">
        <title>Chromosome-scale and haplotype-resolved genome assembly of a tetraploid potato cultivar.</title>
        <authorList>
            <person name="Sun H."/>
            <person name="Jiao W.-B."/>
            <person name="Krause K."/>
            <person name="Campoy J.A."/>
            <person name="Goel M."/>
            <person name="Folz-Donahue K."/>
            <person name="Kukat C."/>
            <person name="Huettel B."/>
            <person name="Schneeberger K."/>
        </authorList>
    </citation>
    <scope>NUCLEOTIDE SEQUENCE [LARGE SCALE GENOMIC DNA]</scope>
    <source>
        <strain evidence="4">SolTubOtavaFocal</strain>
        <tissue evidence="4">Leaves</tissue>
    </source>
</reference>
<feature type="region of interest" description="Disordered" evidence="2">
    <location>
        <begin position="1"/>
        <end position="50"/>
    </location>
</feature>